<dbReference type="RefSeq" id="WP_090699415.1">
    <property type="nucleotide sequence ID" value="NZ_FOSP01000012.1"/>
</dbReference>
<dbReference type="SMART" id="SM00382">
    <property type="entry name" value="AAA"/>
    <property type="match status" value="1"/>
</dbReference>
<keyword evidence="6" id="KW-0046">Antibiotic resistance</keyword>
<dbReference type="GO" id="GO:0046677">
    <property type="term" value="P:response to antibiotic"/>
    <property type="evidence" value="ECO:0007669"/>
    <property type="project" value="UniProtKB-KW"/>
</dbReference>
<name>A0A1I4BK27_9PROT</name>
<dbReference type="PANTHER" id="PTHR42798">
    <property type="entry name" value="LIPOPROTEIN-RELEASING SYSTEM ATP-BINDING PROTEIN LOLD"/>
    <property type="match status" value="1"/>
</dbReference>
<dbReference type="GO" id="GO:0016887">
    <property type="term" value="F:ATP hydrolysis activity"/>
    <property type="evidence" value="ECO:0007669"/>
    <property type="project" value="InterPro"/>
</dbReference>
<evidence type="ECO:0000256" key="5">
    <source>
        <dbReference type="ARBA" id="ARBA00022989"/>
    </source>
</evidence>
<dbReference type="InterPro" id="IPR003439">
    <property type="entry name" value="ABC_transporter-like_ATP-bd"/>
</dbReference>
<evidence type="ECO:0000256" key="6">
    <source>
        <dbReference type="ARBA" id="ARBA00023251"/>
    </source>
</evidence>
<feature type="domain" description="ABC transporter" evidence="8">
    <location>
        <begin position="3"/>
        <end position="223"/>
    </location>
</feature>
<keyword evidence="3" id="KW-0547">Nucleotide-binding</keyword>
<dbReference type="InterPro" id="IPR003593">
    <property type="entry name" value="AAA+_ATPase"/>
</dbReference>
<dbReference type="InterPro" id="IPR027417">
    <property type="entry name" value="P-loop_NTPase"/>
</dbReference>
<evidence type="ECO:0000313" key="9">
    <source>
        <dbReference type="EMBL" id="SFK69118.1"/>
    </source>
</evidence>
<dbReference type="PROSITE" id="PS50893">
    <property type="entry name" value="ABC_TRANSPORTER_2"/>
    <property type="match status" value="1"/>
</dbReference>
<keyword evidence="1" id="KW-0813">Transport</keyword>
<dbReference type="FunFam" id="3.40.50.300:FF:000032">
    <property type="entry name" value="Export ABC transporter ATP-binding protein"/>
    <property type="match status" value="1"/>
</dbReference>
<gene>
    <name evidence="9" type="ORF">SAMN05216302_101271</name>
</gene>
<keyword evidence="4 9" id="KW-0067">ATP-binding</keyword>
<organism evidence="9 10">
    <name type="scientific">Nitrosomonas aestuarii</name>
    <dbReference type="NCBI Taxonomy" id="52441"/>
    <lineage>
        <taxon>Bacteria</taxon>
        <taxon>Pseudomonadati</taxon>
        <taxon>Pseudomonadota</taxon>
        <taxon>Betaproteobacteria</taxon>
        <taxon>Nitrosomonadales</taxon>
        <taxon>Nitrosomonadaceae</taxon>
        <taxon>Nitrosomonas</taxon>
    </lineage>
</organism>
<evidence type="ECO:0000259" key="8">
    <source>
        <dbReference type="PROSITE" id="PS50893"/>
    </source>
</evidence>
<proteinExistence type="inferred from homology"/>
<dbReference type="AlphaFoldDB" id="A0A1I4BK27"/>
<dbReference type="STRING" id="52441.SAMN05216302_101271"/>
<keyword evidence="5" id="KW-0472">Membrane</keyword>
<dbReference type="Proteomes" id="UP000199533">
    <property type="component" value="Unassembled WGS sequence"/>
</dbReference>
<dbReference type="GO" id="GO:0022857">
    <property type="term" value="F:transmembrane transporter activity"/>
    <property type="evidence" value="ECO:0007669"/>
    <property type="project" value="UniProtKB-ARBA"/>
</dbReference>
<evidence type="ECO:0000256" key="3">
    <source>
        <dbReference type="ARBA" id="ARBA00022741"/>
    </source>
</evidence>
<dbReference type="GO" id="GO:0098796">
    <property type="term" value="C:membrane protein complex"/>
    <property type="evidence" value="ECO:0007669"/>
    <property type="project" value="UniProtKB-ARBA"/>
</dbReference>
<dbReference type="PROSITE" id="PS00211">
    <property type="entry name" value="ABC_TRANSPORTER_1"/>
    <property type="match status" value="1"/>
</dbReference>
<evidence type="ECO:0000256" key="1">
    <source>
        <dbReference type="ARBA" id="ARBA00022448"/>
    </source>
</evidence>
<keyword evidence="2" id="KW-1003">Cell membrane</keyword>
<reference evidence="10" key="1">
    <citation type="submission" date="2016-10" db="EMBL/GenBank/DDBJ databases">
        <authorList>
            <person name="Varghese N."/>
            <person name="Submissions S."/>
        </authorList>
    </citation>
    <scope>NUCLEOTIDE SEQUENCE [LARGE SCALE GENOMIC DNA]</scope>
    <source>
        <strain evidence="10">Nm69</strain>
    </source>
</reference>
<protein>
    <submittedName>
        <fullName evidence="9">Putative ABC transport system ATP-binding protein</fullName>
    </submittedName>
</protein>
<dbReference type="GO" id="GO:0005524">
    <property type="term" value="F:ATP binding"/>
    <property type="evidence" value="ECO:0007669"/>
    <property type="project" value="UniProtKB-KW"/>
</dbReference>
<keyword evidence="10" id="KW-1185">Reference proteome</keyword>
<dbReference type="EMBL" id="FOSP01000012">
    <property type="protein sequence ID" value="SFK69118.1"/>
    <property type="molecule type" value="Genomic_DNA"/>
</dbReference>
<dbReference type="CDD" id="cd03255">
    <property type="entry name" value="ABC_MJ0796_LolCDE_FtsE"/>
    <property type="match status" value="1"/>
</dbReference>
<evidence type="ECO:0000256" key="4">
    <source>
        <dbReference type="ARBA" id="ARBA00022840"/>
    </source>
</evidence>
<comment type="similarity">
    <text evidence="7">Belongs to the ABC transporter superfamily. Macrolide exporter (TC 3.A.1.122) family.</text>
</comment>
<dbReference type="Pfam" id="PF00005">
    <property type="entry name" value="ABC_tran"/>
    <property type="match status" value="1"/>
</dbReference>
<dbReference type="PANTHER" id="PTHR42798:SF6">
    <property type="entry name" value="CELL DIVISION ATP-BINDING PROTEIN FTSE"/>
    <property type="match status" value="1"/>
</dbReference>
<accession>A0A1I4BK27</accession>
<sequence>MVIEVHNLNYSFGSGALTQPVLKGVNITIQKGEIVLMTGPSGSGKTTLLTIIGGLRQASNGSVLILGQQLVNSSDQDKVKIRQQTGYIFQQHNLLKSLSALQNVCMTLEMQYGLTEKERQNRAERILTAVGLGDRLHHLPEALSGGQRQRVSIARALVGQPKIILADEPTASLDRQSGHDAVEILKQLAKESNTTILLVTHDYRILDIADRVVELEDGVVKAVQ</sequence>
<dbReference type="InterPro" id="IPR017871">
    <property type="entry name" value="ABC_transporter-like_CS"/>
</dbReference>
<dbReference type="SUPFAM" id="SSF52540">
    <property type="entry name" value="P-loop containing nucleoside triphosphate hydrolases"/>
    <property type="match status" value="1"/>
</dbReference>
<evidence type="ECO:0000256" key="2">
    <source>
        <dbReference type="ARBA" id="ARBA00022475"/>
    </source>
</evidence>
<dbReference type="InterPro" id="IPR014324">
    <property type="entry name" value="ABC_heterocyst_DevA"/>
</dbReference>
<keyword evidence="5" id="KW-0812">Transmembrane</keyword>
<dbReference type="InterPro" id="IPR017911">
    <property type="entry name" value="MacB-like_ATP-bd"/>
</dbReference>
<keyword evidence="5" id="KW-1133">Transmembrane helix</keyword>
<dbReference type="OrthoDB" id="4814201at2"/>
<evidence type="ECO:0000256" key="7">
    <source>
        <dbReference type="ARBA" id="ARBA00038388"/>
    </source>
</evidence>
<evidence type="ECO:0000313" key="10">
    <source>
        <dbReference type="Proteomes" id="UP000199533"/>
    </source>
</evidence>
<dbReference type="NCBIfam" id="TIGR02982">
    <property type="entry name" value="heterocyst_DevA"/>
    <property type="match status" value="1"/>
</dbReference>
<dbReference type="Gene3D" id="3.40.50.300">
    <property type="entry name" value="P-loop containing nucleotide triphosphate hydrolases"/>
    <property type="match status" value="1"/>
</dbReference>